<proteinExistence type="predicted"/>
<protein>
    <submittedName>
        <fullName evidence="1">Uncharacterized protein</fullName>
    </submittedName>
</protein>
<evidence type="ECO:0000313" key="1">
    <source>
        <dbReference type="EMBL" id="KAH8004056.1"/>
    </source>
</evidence>
<keyword evidence="2" id="KW-1185">Reference proteome</keyword>
<accession>A0ACB8FFF8</accession>
<name>A0ACB8FFF8_9SAUR</name>
<reference evidence="1" key="1">
    <citation type="submission" date="2021-08" db="EMBL/GenBank/DDBJ databases">
        <title>The first chromosome-level gecko genome reveals the dynamic sex chromosomes of Neotropical dwarf geckos (Sphaerodactylidae: Sphaerodactylus).</title>
        <authorList>
            <person name="Pinto B.J."/>
            <person name="Keating S.E."/>
            <person name="Gamble T."/>
        </authorList>
    </citation>
    <scope>NUCLEOTIDE SEQUENCE</scope>
    <source>
        <strain evidence="1">TG3544</strain>
    </source>
</reference>
<sequence length="124" mass="13300">MCQGAYYTQPVYAAQPHVIHHTTVVQPNSIPSAIYPAQVAAPRTTGVAMGMVAGTTMAMSAGTLLTTPQHTAIGAHPVSVPTYRAQGAPTYSYVPPHWFKVNHRMQQFKSYIGAGAAIPRHRVC</sequence>
<gene>
    <name evidence="1" type="ORF">K3G42_002427</name>
</gene>
<evidence type="ECO:0000313" key="2">
    <source>
        <dbReference type="Proteomes" id="UP000827872"/>
    </source>
</evidence>
<organism evidence="1 2">
    <name type="scientific">Sphaerodactylus townsendi</name>
    <dbReference type="NCBI Taxonomy" id="933632"/>
    <lineage>
        <taxon>Eukaryota</taxon>
        <taxon>Metazoa</taxon>
        <taxon>Chordata</taxon>
        <taxon>Craniata</taxon>
        <taxon>Vertebrata</taxon>
        <taxon>Euteleostomi</taxon>
        <taxon>Lepidosauria</taxon>
        <taxon>Squamata</taxon>
        <taxon>Bifurcata</taxon>
        <taxon>Gekkota</taxon>
        <taxon>Sphaerodactylidae</taxon>
        <taxon>Sphaerodactylus</taxon>
    </lineage>
</organism>
<comment type="caution">
    <text evidence="1">The sequence shown here is derived from an EMBL/GenBank/DDBJ whole genome shotgun (WGS) entry which is preliminary data.</text>
</comment>
<dbReference type="Proteomes" id="UP000827872">
    <property type="component" value="Linkage Group LG04"/>
</dbReference>
<dbReference type="EMBL" id="CM037617">
    <property type="protein sequence ID" value="KAH8004056.1"/>
    <property type="molecule type" value="Genomic_DNA"/>
</dbReference>